<name>A0A5C5YXE7_9BACT</name>
<dbReference type="Gene3D" id="3.20.20.70">
    <property type="entry name" value="Aldolase class I"/>
    <property type="match status" value="1"/>
</dbReference>
<dbReference type="GO" id="GO:0006537">
    <property type="term" value="P:glutamate biosynthetic process"/>
    <property type="evidence" value="ECO:0007669"/>
    <property type="project" value="InterPro"/>
</dbReference>
<dbReference type="PIRSF" id="PIRSF006429">
    <property type="entry name" value="GOGAT_lg_2"/>
    <property type="match status" value="1"/>
</dbReference>
<dbReference type="Pfam" id="PF01645">
    <property type="entry name" value="Glu_synthase"/>
    <property type="match status" value="1"/>
</dbReference>
<comment type="similarity">
    <text evidence="1 2">Belongs to the glutamate synthase family.</text>
</comment>
<dbReference type="OrthoDB" id="9758182at2"/>
<evidence type="ECO:0000313" key="6">
    <source>
        <dbReference type="Proteomes" id="UP000315010"/>
    </source>
</evidence>
<feature type="domain" description="Glutamate synthase" evidence="4">
    <location>
        <begin position="140"/>
        <end position="457"/>
    </location>
</feature>
<dbReference type="PANTHER" id="PTHR43819:SF1">
    <property type="entry name" value="ARCHAEAL-TYPE GLUTAMATE SYNTHASE [NADPH]"/>
    <property type="match status" value="1"/>
</dbReference>
<organism evidence="5 6">
    <name type="scientific">Novipirellula herctigrandis</name>
    <dbReference type="NCBI Taxonomy" id="2527986"/>
    <lineage>
        <taxon>Bacteria</taxon>
        <taxon>Pseudomonadati</taxon>
        <taxon>Planctomycetota</taxon>
        <taxon>Planctomycetia</taxon>
        <taxon>Pirellulales</taxon>
        <taxon>Pirellulaceae</taxon>
        <taxon>Novipirellula</taxon>
    </lineage>
</organism>
<evidence type="ECO:0000256" key="2">
    <source>
        <dbReference type="PIRNR" id="PIRNR006429"/>
    </source>
</evidence>
<protein>
    <submittedName>
        <fullName evidence="5">Glutamate synthase [NADPH] large chain</fullName>
        <ecNumber evidence="5">1.4.1.13</ecNumber>
    </submittedName>
</protein>
<gene>
    <name evidence="5" type="primary">gltA</name>
    <name evidence="5" type="ORF">CA13_08470</name>
</gene>
<dbReference type="CDD" id="cd02808">
    <property type="entry name" value="GltS_FMN"/>
    <property type="match status" value="1"/>
</dbReference>
<accession>A0A5C5YXE7</accession>
<sequence length="522" mass="56740">MWYWWTGLAVGVFFLVVVVYDLVQRKHAILRNFPIIGHFRYLLEMVGPELRQYIVTSNDEERPFSRDQRRWVYASAKKQNSYFGFGSDNEMEQTGNYLILKHAAFPLPSPKAGEPGYDPGYRIPCAKILGGHRQRTKAFRPASVVNISAMSFGSLSGPAVEAMNRGCKLAGCLHNSGEGGIAPYHLHGGELIWQIGTGYFGCRDANGTFNLEKLKDCVSKYPIRAIEIKLSQGAKAGVGGIVPASKVSKEVSQIRGVPVGKDCVSPSTHSAFDGPDSMLDFVERLAQETGLPVGIKSAVGQISFWSELADLMSSSDRAVDFISIDGGEGGSGAAPLAFSDHVALPFKLGFARVYRQFAELGLHENVVFIGAAKLGFPESAMFAFALGCDMIAIAREPMMAIGCIQAQRCHTGHCPTGVATQNRWLMHGLDPTDKAARLANYIVNLRKKILMLSRTCGALHPGLISGQHLEILNGTFGSSTLSELFGYRDDFGMPGITDRQSIESIMLAHQENGLAPIESTSL</sequence>
<evidence type="ECO:0000259" key="4">
    <source>
        <dbReference type="Pfam" id="PF01645"/>
    </source>
</evidence>
<keyword evidence="5" id="KW-0560">Oxidoreductase</keyword>
<proteinExistence type="inferred from homology"/>
<keyword evidence="6" id="KW-1185">Reference proteome</keyword>
<dbReference type="SUPFAM" id="SSF51395">
    <property type="entry name" value="FMN-linked oxidoreductases"/>
    <property type="match status" value="1"/>
</dbReference>
<keyword evidence="3" id="KW-0472">Membrane</keyword>
<dbReference type="PANTHER" id="PTHR43819">
    <property type="entry name" value="ARCHAEAL-TYPE GLUTAMATE SYNTHASE [NADPH]"/>
    <property type="match status" value="1"/>
</dbReference>
<dbReference type="EC" id="1.4.1.13" evidence="5"/>
<keyword evidence="3" id="KW-0812">Transmembrane</keyword>
<evidence type="ECO:0000256" key="3">
    <source>
        <dbReference type="SAM" id="Phobius"/>
    </source>
</evidence>
<keyword evidence="3" id="KW-1133">Transmembrane helix</keyword>
<dbReference type="InterPro" id="IPR024188">
    <property type="entry name" value="GltB"/>
</dbReference>
<comment type="caution">
    <text evidence="5">The sequence shown here is derived from an EMBL/GenBank/DDBJ whole genome shotgun (WGS) entry which is preliminary data.</text>
</comment>
<dbReference type="EMBL" id="SJPJ01000001">
    <property type="protein sequence ID" value="TWT79446.1"/>
    <property type="molecule type" value="Genomic_DNA"/>
</dbReference>
<reference evidence="5 6" key="1">
    <citation type="submission" date="2019-02" db="EMBL/GenBank/DDBJ databases">
        <title>Deep-cultivation of Planctomycetes and their phenomic and genomic characterization uncovers novel biology.</title>
        <authorList>
            <person name="Wiegand S."/>
            <person name="Jogler M."/>
            <person name="Boedeker C."/>
            <person name="Pinto D."/>
            <person name="Vollmers J."/>
            <person name="Rivas-Marin E."/>
            <person name="Kohn T."/>
            <person name="Peeters S.H."/>
            <person name="Heuer A."/>
            <person name="Rast P."/>
            <person name="Oberbeckmann S."/>
            <person name="Bunk B."/>
            <person name="Jeske O."/>
            <person name="Meyerdierks A."/>
            <person name="Storesund J.E."/>
            <person name="Kallscheuer N."/>
            <person name="Luecker S."/>
            <person name="Lage O.M."/>
            <person name="Pohl T."/>
            <person name="Merkel B.J."/>
            <person name="Hornburger P."/>
            <person name="Mueller R.-W."/>
            <person name="Bruemmer F."/>
            <person name="Labrenz M."/>
            <person name="Spormann A.M."/>
            <person name="Op Den Camp H."/>
            <person name="Overmann J."/>
            <person name="Amann R."/>
            <person name="Jetten M.S.M."/>
            <person name="Mascher T."/>
            <person name="Medema M.H."/>
            <person name="Devos D.P."/>
            <person name="Kaster A.-K."/>
            <person name="Ovreas L."/>
            <person name="Rohde M."/>
            <person name="Galperin M.Y."/>
            <person name="Jogler C."/>
        </authorList>
    </citation>
    <scope>NUCLEOTIDE SEQUENCE [LARGE SCALE GENOMIC DNA]</scope>
    <source>
        <strain evidence="5 6">CA13</strain>
    </source>
</reference>
<evidence type="ECO:0000313" key="5">
    <source>
        <dbReference type="EMBL" id="TWT79446.1"/>
    </source>
</evidence>
<dbReference type="RefSeq" id="WP_146394665.1">
    <property type="nucleotide sequence ID" value="NZ_SJPJ01000001.1"/>
</dbReference>
<dbReference type="InterPro" id="IPR013785">
    <property type="entry name" value="Aldolase_TIM"/>
</dbReference>
<dbReference type="InterPro" id="IPR002932">
    <property type="entry name" value="Glu_synthdom"/>
</dbReference>
<dbReference type="AlphaFoldDB" id="A0A5C5YXE7"/>
<dbReference type="GO" id="GO:0004355">
    <property type="term" value="F:glutamate synthase (NADPH) activity"/>
    <property type="evidence" value="ECO:0007669"/>
    <property type="project" value="UniProtKB-EC"/>
</dbReference>
<feature type="transmembrane region" description="Helical" evidence="3">
    <location>
        <begin position="6"/>
        <end position="23"/>
    </location>
</feature>
<dbReference type="Proteomes" id="UP000315010">
    <property type="component" value="Unassembled WGS sequence"/>
</dbReference>
<evidence type="ECO:0000256" key="1">
    <source>
        <dbReference type="ARBA" id="ARBA00009716"/>
    </source>
</evidence>